<keyword evidence="8" id="KW-0547">Nucleotide-binding</keyword>
<dbReference type="GO" id="GO:0005524">
    <property type="term" value="F:ATP binding"/>
    <property type="evidence" value="ECO:0007669"/>
    <property type="project" value="UniProtKB-KW"/>
</dbReference>
<evidence type="ECO:0000259" key="12">
    <source>
        <dbReference type="PROSITE" id="PS51163"/>
    </source>
</evidence>
<dbReference type="EMBL" id="CP002629">
    <property type="protein sequence ID" value="AEB08918.1"/>
    <property type="molecule type" value="Genomic_DNA"/>
</dbReference>
<dbReference type="SUPFAM" id="SSF55821">
    <property type="entry name" value="YrdC/RibB"/>
    <property type="match status" value="1"/>
</dbReference>
<dbReference type="GO" id="GO:0000049">
    <property type="term" value="F:tRNA binding"/>
    <property type="evidence" value="ECO:0007669"/>
    <property type="project" value="TreeGrafter"/>
</dbReference>
<keyword evidence="9" id="KW-0067">ATP-binding</keyword>
<evidence type="ECO:0000256" key="7">
    <source>
        <dbReference type="ARBA" id="ARBA00022695"/>
    </source>
</evidence>
<dbReference type="KEGG" id="dao:Desac_1054"/>
<dbReference type="InterPro" id="IPR050156">
    <property type="entry name" value="TC-AMP_synthase_SUA5"/>
</dbReference>
<dbReference type="RefSeq" id="WP_013706030.1">
    <property type="nucleotide sequence ID" value="NC_015388.1"/>
</dbReference>
<comment type="subcellular location">
    <subcellularLocation>
        <location evidence="1">Cytoplasm</location>
    </subcellularLocation>
</comment>
<dbReference type="Pfam" id="PF01300">
    <property type="entry name" value="Sua5_yciO_yrdC"/>
    <property type="match status" value="1"/>
</dbReference>
<keyword evidence="7" id="KW-0548">Nucleotidyltransferase</keyword>
<evidence type="ECO:0000313" key="13">
    <source>
        <dbReference type="EMBL" id="AEB08918.1"/>
    </source>
</evidence>
<evidence type="ECO:0000256" key="3">
    <source>
        <dbReference type="ARBA" id="ARBA00012584"/>
    </source>
</evidence>
<dbReference type="Gene3D" id="3.90.870.10">
    <property type="entry name" value="DHBP synthase"/>
    <property type="match status" value="1"/>
</dbReference>
<keyword evidence="5" id="KW-0808">Transferase</keyword>
<dbReference type="EC" id="2.7.7.87" evidence="3"/>
<dbReference type="PANTHER" id="PTHR17490:SF16">
    <property type="entry name" value="THREONYLCARBAMOYL-AMP SYNTHASE"/>
    <property type="match status" value="1"/>
</dbReference>
<organism evidence="13 14">
    <name type="scientific">Desulfobacca acetoxidans (strain ATCC 700848 / DSM 11109 / ASRB2)</name>
    <dbReference type="NCBI Taxonomy" id="880072"/>
    <lineage>
        <taxon>Bacteria</taxon>
        <taxon>Pseudomonadati</taxon>
        <taxon>Thermodesulfobacteriota</taxon>
        <taxon>Desulfobaccia</taxon>
        <taxon>Desulfobaccales</taxon>
        <taxon>Desulfobaccaceae</taxon>
        <taxon>Desulfobacca</taxon>
    </lineage>
</organism>
<feature type="domain" description="YrdC-like" evidence="12">
    <location>
        <begin position="13"/>
        <end position="199"/>
    </location>
</feature>
<evidence type="ECO:0000256" key="6">
    <source>
        <dbReference type="ARBA" id="ARBA00022694"/>
    </source>
</evidence>
<accession>F2NH76</accession>
<dbReference type="OrthoDB" id="9814580at2"/>
<dbReference type="HOGENOM" id="CLU_031397_3_2_7"/>
<dbReference type="InterPro" id="IPR006070">
    <property type="entry name" value="Sua5-like_dom"/>
</dbReference>
<name>F2NH76_DESAR</name>
<dbReference type="GO" id="GO:0006450">
    <property type="term" value="P:regulation of translational fidelity"/>
    <property type="evidence" value="ECO:0007669"/>
    <property type="project" value="TreeGrafter"/>
</dbReference>
<evidence type="ECO:0000313" key="14">
    <source>
        <dbReference type="Proteomes" id="UP000000483"/>
    </source>
</evidence>
<evidence type="ECO:0000256" key="8">
    <source>
        <dbReference type="ARBA" id="ARBA00022741"/>
    </source>
</evidence>
<evidence type="ECO:0000256" key="5">
    <source>
        <dbReference type="ARBA" id="ARBA00022679"/>
    </source>
</evidence>
<proteinExistence type="inferred from homology"/>
<dbReference type="PROSITE" id="PS51163">
    <property type="entry name" value="YRDC"/>
    <property type="match status" value="1"/>
</dbReference>
<evidence type="ECO:0000256" key="9">
    <source>
        <dbReference type="ARBA" id="ARBA00022840"/>
    </source>
</evidence>
<dbReference type="PANTHER" id="PTHR17490">
    <property type="entry name" value="SUA5"/>
    <property type="match status" value="1"/>
</dbReference>
<evidence type="ECO:0000256" key="10">
    <source>
        <dbReference type="ARBA" id="ARBA00029774"/>
    </source>
</evidence>
<keyword evidence="4" id="KW-0963">Cytoplasm</keyword>
<dbReference type="GO" id="GO:0061710">
    <property type="term" value="F:L-threonylcarbamoyladenylate synthase"/>
    <property type="evidence" value="ECO:0007669"/>
    <property type="project" value="UniProtKB-EC"/>
</dbReference>
<evidence type="ECO:0000256" key="4">
    <source>
        <dbReference type="ARBA" id="ARBA00022490"/>
    </source>
</evidence>
<dbReference type="GO" id="GO:0005737">
    <property type="term" value="C:cytoplasm"/>
    <property type="evidence" value="ECO:0007669"/>
    <property type="project" value="UniProtKB-SubCell"/>
</dbReference>
<comment type="catalytic activity">
    <reaction evidence="11">
        <text>L-threonine + hydrogencarbonate + ATP = L-threonylcarbamoyladenylate + diphosphate + H2O</text>
        <dbReference type="Rhea" id="RHEA:36407"/>
        <dbReference type="ChEBI" id="CHEBI:15377"/>
        <dbReference type="ChEBI" id="CHEBI:17544"/>
        <dbReference type="ChEBI" id="CHEBI:30616"/>
        <dbReference type="ChEBI" id="CHEBI:33019"/>
        <dbReference type="ChEBI" id="CHEBI:57926"/>
        <dbReference type="ChEBI" id="CHEBI:73682"/>
        <dbReference type="EC" id="2.7.7.87"/>
    </reaction>
</comment>
<dbReference type="NCBIfam" id="TIGR00057">
    <property type="entry name" value="L-threonylcarbamoyladenylate synthase"/>
    <property type="match status" value="1"/>
</dbReference>
<evidence type="ECO:0000256" key="11">
    <source>
        <dbReference type="ARBA" id="ARBA00048366"/>
    </source>
</evidence>
<keyword evidence="6" id="KW-0819">tRNA processing</keyword>
<evidence type="ECO:0000256" key="2">
    <source>
        <dbReference type="ARBA" id="ARBA00007663"/>
    </source>
</evidence>
<sequence>MAQVLIWRGPVDDRILDPALPTLQEGGVIACPTETYYALAVDAFQESALHRLLQLKKRPRSKGLLVLLADLQMLDLVAAEVPSLAQRLMAQFWPGPLTLILKARPDLPKALTGGDNTIGVRVSSHPLAQHLPQMYGRPVTGTSANLSGQAPMISASQIEQELGAQIDLILKNSPCGGGLPSTILNITCKPPLLVRAGAVSLEHLEECIGVIRGL</sequence>
<reference evidence="14" key="2">
    <citation type="submission" date="2011-03" db="EMBL/GenBank/DDBJ databases">
        <title>The complete genome of Desulfobacca acetoxidans DSM 11109.</title>
        <authorList>
            <consortium name="US DOE Joint Genome Institute (JGI-PGF)"/>
            <person name="Lucas S."/>
            <person name="Copeland A."/>
            <person name="Lapidus A."/>
            <person name="Bruce D."/>
            <person name="Goodwin L."/>
            <person name="Pitluck S."/>
            <person name="Peters L."/>
            <person name="Kyrpides N."/>
            <person name="Mavromatis K."/>
            <person name="Ivanova N."/>
            <person name="Ovchinnikova G."/>
            <person name="Teshima H."/>
            <person name="Detter J.C."/>
            <person name="Han C."/>
            <person name="Land M."/>
            <person name="Hauser L."/>
            <person name="Markowitz V."/>
            <person name="Cheng J.-F."/>
            <person name="Hugenholtz P."/>
            <person name="Woyke T."/>
            <person name="Wu D."/>
            <person name="Spring S."/>
            <person name="Schueler E."/>
            <person name="Brambilla E."/>
            <person name="Klenk H.-P."/>
            <person name="Eisen J.A."/>
        </authorList>
    </citation>
    <scope>NUCLEOTIDE SEQUENCE [LARGE SCALE GENOMIC DNA]</scope>
    <source>
        <strain evidence="14">ATCC 700848 / DSM 11109 / ASRB2</strain>
    </source>
</reference>
<protein>
    <recommendedName>
        <fullName evidence="10">L-threonylcarbamoyladenylate synthase</fullName>
        <ecNumber evidence="3">2.7.7.87</ecNumber>
    </recommendedName>
    <alternativeName>
        <fullName evidence="10">L-threonylcarbamoyladenylate synthase</fullName>
    </alternativeName>
</protein>
<keyword evidence="14" id="KW-1185">Reference proteome</keyword>
<dbReference type="eggNOG" id="COG0009">
    <property type="taxonomic scope" value="Bacteria"/>
</dbReference>
<dbReference type="AlphaFoldDB" id="F2NH76"/>
<dbReference type="STRING" id="880072.Desac_1054"/>
<comment type="similarity">
    <text evidence="2">Belongs to the SUA5 family.</text>
</comment>
<evidence type="ECO:0000256" key="1">
    <source>
        <dbReference type="ARBA" id="ARBA00004496"/>
    </source>
</evidence>
<dbReference type="InterPro" id="IPR017945">
    <property type="entry name" value="DHBP_synth_RibB-like_a/b_dom"/>
</dbReference>
<dbReference type="Proteomes" id="UP000000483">
    <property type="component" value="Chromosome"/>
</dbReference>
<dbReference type="GO" id="GO:0003725">
    <property type="term" value="F:double-stranded RNA binding"/>
    <property type="evidence" value="ECO:0007669"/>
    <property type="project" value="InterPro"/>
</dbReference>
<gene>
    <name evidence="13" type="ordered locus">Desac_1054</name>
</gene>
<reference evidence="13 14" key="1">
    <citation type="journal article" date="2011" name="Stand. Genomic Sci.">
        <title>Complete genome sequence of the acetate-degrading sulfate reducer Desulfobacca acetoxidans type strain (ASRB2).</title>
        <authorList>
            <person name="Goker M."/>
            <person name="Teshima H."/>
            <person name="Lapidus A."/>
            <person name="Nolan M."/>
            <person name="Lucas S."/>
            <person name="Hammon N."/>
            <person name="Deshpande S."/>
            <person name="Cheng J.F."/>
            <person name="Tapia R."/>
            <person name="Han C."/>
            <person name="Goodwin L."/>
            <person name="Pitluck S."/>
            <person name="Huntemann M."/>
            <person name="Liolios K."/>
            <person name="Ivanova N."/>
            <person name="Pagani I."/>
            <person name="Mavromatis K."/>
            <person name="Ovchinikova G."/>
            <person name="Pati A."/>
            <person name="Chen A."/>
            <person name="Palaniappan K."/>
            <person name="Land M."/>
            <person name="Hauser L."/>
            <person name="Brambilla E.M."/>
            <person name="Rohde M."/>
            <person name="Spring S."/>
            <person name="Detter J.C."/>
            <person name="Woyke T."/>
            <person name="Bristow J."/>
            <person name="Eisen J.A."/>
            <person name="Markowitz V."/>
            <person name="Hugenholtz P."/>
            <person name="Kyrpides N.C."/>
            <person name="Klenk H.P."/>
        </authorList>
    </citation>
    <scope>NUCLEOTIDE SEQUENCE [LARGE SCALE GENOMIC DNA]</scope>
    <source>
        <strain evidence="14">ATCC 700848 / DSM 11109 / ASRB2</strain>
    </source>
</reference>
<dbReference type="GO" id="GO:0008033">
    <property type="term" value="P:tRNA processing"/>
    <property type="evidence" value="ECO:0007669"/>
    <property type="project" value="UniProtKB-KW"/>
</dbReference>